<gene>
    <name evidence="1" type="primary">GRM7</name>
</gene>
<name>L8E797_HUMAN</name>
<organism evidence="1">
    <name type="scientific">Homo sapiens</name>
    <name type="common">Human</name>
    <dbReference type="NCBI Taxonomy" id="9606"/>
    <lineage>
        <taxon>Eukaryota</taxon>
        <taxon>Metazoa</taxon>
        <taxon>Chordata</taxon>
        <taxon>Craniata</taxon>
        <taxon>Vertebrata</taxon>
        <taxon>Euteleostomi</taxon>
        <taxon>Mammalia</taxon>
        <taxon>Eutheria</taxon>
        <taxon>Euarchontoglires</taxon>
        <taxon>Primates</taxon>
        <taxon>Haplorrhini</taxon>
        <taxon>Catarrhini</taxon>
        <taxon>Hominidae</taxon>
        <taxon>Homo</taxon>
    </lineage>
</organism>
<protein>
    <submittedName>
        <fullName evidence="1">Alternative protein GRM7</fullName>
    </submittedName>
</protein>
<proteinExistence type="predicted"/>
<evidence type="ECO:0000313" key="1">
    <source>
        <dbReference type="EMBL" id="CCQ42994.1"/>
    </source>
</evidence>
<dbReference type="OrthoDB" id="425344at2759"/>
<reference evidence="1" key="1">
    <citation type="journal article" date="2013" name="PLoS ONE">
        <title>Direct detection of alternative open reading frames translation products in human significantly expands the proteome.</title>
        <authorList>
            <person name="Vanderperre B."/>
            <person name="Lucier J.-F."/>
            <person name="Motard J."/>
            <person name="Tremblay G."/>
            <person name="Vanderperre S."/>
            <person name="Wisztorski M."/>
            <person name="Salzet M."/>
            <person name="Boisvert F.-M."/>
            <person name="Roucou X."/>
        </authorList>
    </citation>
    <scope>NUCLEOTIDE SEQUENCE</scope>
</reference>
<dbReference type="ChiTaRS" id="GRM7">
    <property type="organism name" value="human"/>
</dbReference>
<sequence length="55" mass="6257">MYSMACLHSNFFWHRSISGKALHTNYHAYNLHEPKCISGAGDAIHAESVHHHFPP</sequence>
<dbReference type="EMBL" id="HF583497">
    <property type="protein sequence ID" value="CCQ42994.1"/>
    <property type="molecule type" value="Genomic_DNA"/>
</dbReference>
<accession>L8E797</accession>
<dbReference type="AlphaFoldDB" id="L8E797"/>